<dbReference type="Proteomes" id="UP000215506">
    <property type="component" value="Unassembled WGS sequence"/>
</dbReference>
<name>A0A231GYN3_9NOCA</name>
<gene>
    <name evidence="2" type="ORF">B7C42_06059</name>
</gene>
<feature type="compositionally biased region" description="Basic and acidic residues" evidence="1">
    <location>
        <begin position="270"/>
        <end position="292"/>
    </location>
</feature>
<dbReference type="AlphaFoldDB" id="A0A231GYN3"/>
<reference evidence="2 3" key="1">
    <citation type="submission" date="2017-07" db="EMBL/GenBank/DDBJ databases">
        <title>First draft Genome Sequence of Nocardia cerradoensis isolated from human infection.</title>
        <authorList>
            <person name="Carrasco G."/>
        </authorList>
    </citation>
    <scope>NUCLEOTIDE SEQUENCE [LARGE SCALE GENOMIC DNA]</scope>
    <source>
        <strain evidence="2 3">CNM20130759</strain>
    </source>
</reference>
<organism evidence="2 3">
    <name type="scientific">Nocardia cerradoensis</name>
    <dbReference type="NCBI Taxonomy" id="85688"/>
    <lineage>
        <taxon>Bacteria</taxon>
        <taxon>Bacillati</taxon>
        <taxon>Actinomycetota</taxon>
        <taxon>Actinomycetes</taxon>
        <taxon>Mycobacteriales</taxon>
        <taxon>Nocardiaceae</taxon>
        <taxon>Nocardia</taxon>
    </lineage>
</organism>
<dbReference type="EMBL" id="NGAF01000017">
    <property type="protein sequence ID" value="OXR41717.1"/>
    <property type="molecule type" value="Genomic_DNA"/>
</dbReference>
<comment type="caution">
    <text evidence="2">The sequence shown here is derived from an EMBL/GenBank/DDBJ whole genome shotgun (WGS) entry which is preliminary data.</text>
</comment>
<proteinExistence type="predicted"/>
<protein>
    <submittedName>
        <fullName evidence="2">Uncharacterized protein</fullName>
    </submittedName>
</protein>
<keyword evidence="3" id="KW-1185">Reference proteome</keyword>
<evidence type="ECO:0000313" key="3">
    <source>
        <dbReference type="Proteomes" id="UP000215506"/>
    </source>
</evidence>
<sequence>MSLGRPIGRIGLQSVGDLPCLRGVAATHIAVVREPPVRWPESCGGMGEGGAVAQVIDQRAAVGVSVVRSRHCRTDPPENRFGLRQRPQSIVGRSEFLRRPAADAIVGPRQPLPTGVGGGLDEVGRSADVVTDEGRVGRIHLDRSQRRADVVEVPEQGGAVGRGSAAGAVDDDCEVTAASCGNTLCPVDECAIEIIDRHMIDIGLQGIETANEEQGHTGCAGGFDEQARSLQPGAVRVFRIADDAGGRHIRHRFGNRAKLARPTGAGDMSGKLEQRPTCRNEPQRSRRARDTDPLSACYRLLERDSTGHSTESAGAVTAGEVV</sequence>
<evidence type="ECO:0000313" key="2">
    <source>
        <dbReference type="EMBL" id="OXR41717.1"/>
    </source>
</evidence>
<accession>A0A231GYN3</accession>
<evidence type="ECO:0000256" key="1">
    <source>
        <dbReference type="SAM" id="MobiDB-lite"/>
    </source>
</evidence>
<feature type="region of interest" description="Disordered" evidence="1">
    <location>
        <begin position="259"/>
        <end position="322"/>
    </location>
</feature>